<dbReference type="Proteomes" id="UP000621560">
    <property type="component" value="Unassembled WGS sequence"/>
</dbReference>
<evidence type="ECO:0000256" key="1">
    <source>
        <dbReference type="ARBA" id="ARBA00023125"/>
    </source>
</evidence>
<dbReference type="GO" id="GO:0003677">
    <property type="term" value="F:DNA binding"/>
    <property type="evidence" value="ECO:0007669"/>
    <property type="project" value="UniProtKB-KW"/>
</dbReference>
<reference evidence="3" key="1">
    <citation type="submission" date="2020-09" db="EMBL/GenBank/DDBJ databases">
        <title>A novel bacterium of genus Paenibacillus, isolated from South China Sea.</title>
        <authorList>
            <person name="Huang H."/>
            <person name="Mo K."/>
            <person name="Hu Y."/>
        </authorList>
    </citation>
    <scope>NUCLEOTIDE SEQUENCE</scope>
    <source>
        <strain evidence="3">IB182496</strain>
    </source>
</reference>
<dbReference type="PANTHER" id="PTHR46558:SF13">
    <property type="entry name" value="HTH-TYPE TRANSCRIPTIONAL REGULATOR IMMR"/>
    <property type="match status" value="1"/>
</dbReference>
<keyword evidence="1" id="KW-0238">DNA-binding</keyword>
<accession>A0A927GS01</accession>
<feature type="domain" description="HTH cro/C1-type" evidence="2">
    <location>
        <begin position="9"/>
        <end position="63"/>
    </location>
</feature>
<evidence type="ECO:0000313" key="4">
    <source>
        <dbReference type="Proteomes" id="UP000621560"/>
    </source>
</evidence>
<dbReference type="InterPro" id="IPR001387">
    <property type="entry name" value="Cro/C1-type_HTH"/>
</dbReference>
<name>A0A927GS01_9BACL</name>
<dbReference type="PROSITE" id="PS50943">
    <property type="entry name" value="HTH_CROC1"/>
    <property type="match status" value="1"/>
</dbReference>
<dbReference type="InterPro" id="IPR010982">
    <property type="entry name" value="Lambda_DNA-bd_dom_sf"/>
</dbReference>
<dbReference type="Gene3D" id="1.10.260.40">
    <property type="entry name" value="lambda repressor-like DNA-binding domains"/>
    <property type="match status" value="1"/>
</dbReference>
<evidence type="ECO:0000259" key="2">
    <source>
        <dbReference type="PROSITE" id="PS50943"/>
    </source>
</evidence>
<proteinExistence type="predicted"/>
<dbReference type="SMART" id="SM00530">
    <property type="entry name" value="HTH_XRE"/>
    <property type="match status" value="1"/>
</dbReference>
<protein>
    <submittedName>
        <fullName evidence="3">Helix-turn-helix transcriptional regulator</fullName>
    </submittedName>
</protein>
<keyword evidence="4" id="KW-1185">Reference proteome</keyword>
<gene>
    <name evidence="3" type="ORF">IDH44_13390</name>
</gene>
<evidence type="ECO:0000313" key="3">
    <source>
        <dbReference type="EMBL" id="MBD2846194.1"/>
    </source>
</evidence>
<dbReference type="PANTHER" id="PTHR46558">
    <property type="entry name" value="TRACRIPTIONAL REGULATORY PROTEIN-RELATED-RELATED"/>
    <property type="match status" value="1"/>
</dbReference>
<organism evidence="3 4">
    <name type="scientific">Paenibacillus sabuli</name>
    <dbReference type="NCBI Taxonomy" id="2772509"/>
    <lineage>
        <taxon>Bacteria</taxon>
        <taxon>Bacillati</taxon>
        <taxon>Bacillota</taxon>
        <taxon>Bacilli</taxon>
        <taxon>Bacillales</taxon>
        <taxon>Paenibacillaceae</taxon>
        <taxon>Paenibacillus</taxon>
    </lineage>
</organism>
<dbReference type="CDD" id="cd00093">
    <property type="entry name" value="HTH_XRE"/>
    <property type="match status" value="1"/>
</dbReference>
<sequence>MTVSIGQRIRALRNRRGFTQDKMAEQLGMNRANFSNYERDVAIPPSETLLKIAELLNTSTDHLLGREEFQHAVPDWATAKDKRDLKKMLESPEVLFFDGIEFSETDRAKMMGVMETIFWEAKQRNKENYKKARNPNNLTEN</sequence>
<dbReference type="Pfam" id="PF12844">
    <property type="entry name" value="HTH_19"/>
    <property type="match status" value="1"/>
</dbReference>
<comment type="caution">
    <text evidence="3">The sequence shown here is derived from an EMBL/GenBank/DDBJ whole genome shotgun (WGS) entry which is preliminary data.</text>
</comment>
<dbReference type="SUPFAM" id="SSF47413">
    <property type="entry name" value="lambda repressor-like DNA-binding domains"/>
    <property type="match status" value="1"/>
</dbReference>
<dbReference type="EMBL" id="JACXIZ010000021">
    <property type="protein sequence ID" value="MBD2846194.1"/>
    <property type="molecule type" value="Genomic_DNA"/>
</dbReference>
<dbReference type="AlphaFoldDB" id="A0A927GS01"/>